<reference evidence="2" key="1">
    <citation type="submission" date="2023-12" db="EMBL/GenBank/DDBJ databases">
        <title>Genome assembly of Anisodus tanguticus.</title>
        <authorList>
            <person name="Wang Y.-J."/>
        </authorList>
    </citation>
    <scope>NUCLEOTIDE SEQUENCE</scope>
    <source>
        <strain evidence="2">KB-2021</strain>
        <tissue evidence="2">Leaf</tissue>
    </source>
</reference>
<evidence type="ECO:0000313" key="3">
    <source>
        <dbReference type="Proteomes" id="UP001291623"/>
    </source>
</evidence>
<feature type="region of interest" description="Disordered" evidence="1">
    <location>
        <begin position="1"/>
        <end position="24"/>
    </location>
</feature>
<proteinExistence type="predicted"/>
<evidence type="ECO:0000256" key="1">
    <source>
        <dbReference type="SAM" id="MobiDB-lite"/>
    </source>
</evidence>
<comment type="caution">
    <text evidence="2">The sequence shown here is derived from an EMBL/GenBank/DDBJ whole genome shotgun (WGS) entry which is preliminary data.</text>
</comment>
<accession>A0AAE1R1Z2</accession>
<dbReference type="PANTHER" id="PTHR46328">
    <property type="entry name" value="FAR-RED IMPAIRED RESPONSIVE (FAR1) FAMILY PROTEIN-RELATED"/>
    <property type="match status" value="1"/>
</dbReference>
<keyword evidence="3" id="KW-1185">Reference proteome</keyword>
<dbReference type="EMBL" id="JAVYJV010000020">
    <property type="protein sequence ID" value="KAK4343603.1"/>
    <property type="molecule type" value="Genomic_DNA"/>
</dbReference>
<evidence type="ECO:0000313" key="2">
    <source>
        <dbReference type="EMBL" id="KAK4343603.1"/>
    </source>
</evidence>
<protein>
    <submittedName>
        <fullName evidence="2">Uncharacterized protein</fullName>
    </submittedName>
</protein>
<sequence>MPDQGSDQEEYEDQKVEDDEDGMNEETFTHEEFLQGPTEGILFKSKESLFVFYKEHDTLKGFGIVKKTSNKKGADYIRLSRFMTSHMEVSISLKRHLVAHDIACLKPSKSIRLLEVQDGGPENMRCTPKDCRKYILQRRLRTLTTNGEAISRICDVAMDNEVQYRDFKNVMKASLAAYLYREDDMVVTNFVGVDESNEDDSTFIRNMREVLP</sequence>
<dbReference type="Proteomes" id="UP001291623">
    <property type="component" value="Unassembled WGS sequence"/>
</dbReference>
<name>A0AAE1R1Z2_9SOLA</name>
<gene>
    <name evidence="2" type="ORF">RND71_036697</name>
</gene>
<organism evidence="2 3">
    <name type="scientific">Anisodus tanguticus</name>
    <dbReference type="NCBI Taxonomy" id="243964"/>
    <lineage>
        <taxon>Eukaryota</taxon>
        <taxon>Viridiplantae</taxon>
        <taxon>Streptophyta</taxon>
        <taxon>Embryophyta</taxon>
        <taxon>Tracheophyta</taxon>
        <taxon>Spermatophyta</taxon>
        <taxon>Magnoliopsida</taxon>
        <taxon>eudicotyledons</taxon>
        <taxon>Gunneridae</taxon>
        <taxon>Pentapetalae</taxon>
        <taxon>asterids</taxon>
        <taxon>lamiids</taxon>
        <taxon>Solanales</taxon>
        <taxon>Solanaceae</taxon>
        <taxon>Solanoideae</taxon>
        <taxon>Hyoscyameae</taxon>
        <taxon>Anisodus</taxon>
    </lineage>
</organism>
<dbReference type="PANTHER" id="PTHR46328:SF35">
    <property type="entry name" value="PROTEIN FAR1-RELATED SEQUENCE 5-LIKE"/>
    <property type="match status" value="1"/>
</dbReference>
<dbReference type="AlphaFoldDB" id="A0AAE1R1Z2"/>